<dbReference type="AlphaFoldDB" id="A0A3G1KVA8"/>
<dbReference type="InterPro" id="IPR001223">
    <property type="entry name" value="Glyco_hydro18_cat"/>
</dbReference>
<dbReference type="SUPFAM" id="SSF55383">
    <property type="entry name" value="Copper amine oxidase, domain N"/>
    <property type="match status" value="1"/>
</dbReference>
<evidence type="ECO:0000256" key="1">
    <source>
        <dbReference type="ARBA" id="ARBA00022801"/>
    </source>
</evidence>
<dbReference type="EMBL" id="CP017634">
    <property type="protein sequence ID" value="ATW26384.1"/>
    <property type="molecule type" value="Genomic_DNA"/>
</dbReference>
<gene>
    <name evidence="7" type="ORF">DCMF_17900</name>
</gene>
<dbReference type="PANTHER" id="PTHR46066">
    <property type="entry name" value="CHITINASE DOMAIN-CONTAINING PROTEIN 1 FAMILY MEMBER"/>
    <property type="match status" value="1"/>
</dbReference>
<name>A0A3G1KVA8_FORW1</name>
<keyword evidence="1 3" id="KW-0378">Hydrolase</keyword>
<evidence type="ECO:0000256" key="3">
    <source>
        <dbReference type="RuleBase" id="RU000489"/>
    </source>
</evidence>
<dbReference type="PROSITE" id="PS51910">
    <property type="entry name" value="GH18_2"/>
    <property type="match status" value="1"/>
</dbReference>
<dbReference type="InterPro" id="IPR012854">
    <property type="entry name" value="Cu_amine_oxidase-like_N"/>
</dbReference>
<keyword evidence="8" id="KW-1185">Reference proteome</keyword>
<protein>
    <recommendedName>
        <fullName evidence="6">GH18 domain-containing protein</fullName>
    </recommendedName>
</protein>
<evidence type="ECO:0000256" key="4">
    <source>
        <dbReference type="RuleBase" id="RU004453"/>
    </source>
</evidence>
<dbReference type="InterPro" id="IPR029070">
    <property type="entry name" value="Chitinase_insertion_sf"/>
</dbReference>
<dbReference type="Pfam" id="PF07833">
    <property type="entry name" value="Cu_amine_oxidN1"/>
    <property type="match status" value="1"/>
</dbReference>
<dbReference type="OrthoDB" id="268113at2"/>
<organism evidence="7 8">
    <name type="scientific">Formimonas warabiya</name>
    <dbReference type="NCBI Taxonomy" id="1761012"/>
    <lineage>
        <taxon>Bacteria</taxon>
        <taxon>Bacillati</taxon>
        <taxon>Bacillota</taxon>
        <taxon>Clostridia</taxon>
        <taxon>Eubacteriales</taxon>
        <taxon>Peptococcaceae</taxon>
        <taxon>Candidatus Formimonas</taxon>
    </lineage>
</organism>
<dbReference type="InterPro" id="IPR001579">
    <property type="entry name" value="Glyco_hydro_18_chit_AS"/>
</dbReference>
<dbReference type="SUPFAM" id="SSF51445">
    <property type="entry name" value="(Trans)glycosidases"/>
    <property type="match status" value="1"/>
</dbReference>
<dbReference type="RefSeq" id="WP_148135690.1">
    <property type="nucleotide sequence ID" value="NZ_CP017634.1"/>
</dbReference>
<evidence type="ECO:0000256" key="5">
    <source>
        <dbReference type="SAM" id="SignalP"/>
    </source>
</evidence>
<reference evidence="7 8" key="1">
    <citation type="submission" date="2016-10" db="EMBL/GenBank/DDBJ databases">
        <title>Complete Genome Sequence of Peptococcaceae strain DCMF.</title>
        <authorList>
            <person name="Edwards R.J."/>
            <person name="Holland S.I."/>
            <person name="Deshpande N.P."/>
            <person name="Wong Y.K."/>
            <person name="Ertan H."/>
            <person name="Manefield M."/>
            <person name="Russell T.L."/>
            <person name="Lee M.J."/>
        </authorList>
    </citation>
    <scope>NUCLEOTIDE SEQUENCE [LARGE SCALE GENOMIC DNA]</scope>
    <source>
        <strain evidence="7 8">DCMF</strain>
    </source>
</reference>
<dbReference type="Proteomes" id="UP000323521">
    <property type="component" value="Chromosome"/>
</dbReference>
<dbReference type="Pfam" id="PF00704">
    <property type="entry name" value="Glyco_hydro_18"/>
    <property type="match status" value="1"/>
</dbReference>
<feature type="signal peptide" evidence="5">
    <location>
        <begin position="1"/>
        <end position="23"/>
    </location>
</feature>
<keyword evidence="5" id="KW-0732">Signal</keyword>
<proteinExistence type="inferred from homology"/>
<evidence type="ECO:0000259" key="6">
    <source>
        <dbReference type="PROSITE" id="PS51910"/>
    </source>
</evidence>
<dbReference type="KEGG" id="fwa:DCMF_17900"/>
<evidence type="ECO:0000313" key="7">
    <source>
        <dbReference type="EMBL" id="ATW26384.1"/>
    </source>
</evidence>
<comment type="similarity">
    <text evidence="4">Belongs to the glycosyl hydrolase 18 family.</text>
</comment>
<dbReference type="GO" id="GO:0008061">
    <property type="term" value="F:chitin binding"/>
    <property type="evidence" value="ECO:0007669"/>
    <property type="project" value="InterPro"/>
</dbReference>
<dbReference type="Gene3D" id="3.30.457.10">
    <property type="entry name" value="Copper amine oxidase-like, N-terminal domain"/>
    <property type="match status" value="1"/>
</dbReference>
<evidence type="ECO:0000256" key="2">
    <source>
        <dbReference type="ARBA" id="ARBA00023295"/>
    </source>
</evidence>
<sequence length="449" mass="50438">MKKRIMILLAVMMVTVFSLPAFAAAPISLFVNGEQITADVPPRIVQGRVILPARAILEPLGAQFSWDSKSRTVTVSKGEKKVILKIDRKEAQVNGIKYTLDAPASIIQGRTFLPVRFVAEAFDASVDWNSGTRRVTVIQNDTTGKLDIVVTGYYFDWRSLESLQSNINKITDTIHFSYEIDSQGRVEETNYFDQGYQLARQNGMGVEMLVFGNNRAQLITLLNDANAQKVLIDDILRFLKERDFDGVNLDLENIDKTLRTQYLAFVKNLKNKLGSSYTLSLSLPSRSSDRETWRDGYDYAGLAKVADRVMIMAYDQHYAGGTPGPVAGNDWVEQVIKYLLPLIPKEKFELGLGIYGYDWPETGAGKSLYVQAARDLAATEKAVIQKDAVSGVSFFSYSDDAGVTHQVWYEERDSVKAKMELVKKYRLAGVALWRLGIIPQDIWEIINKD</sequence>
<dbReference type="InterPro" id="IPR036582">
    <property type="entry name" value="Mao_N_sf"/>
</dbReference>
<dbReference type="GO" id="GO:0005975">
    <property type="term" value="P:carbohydrate metabolic process"/>
    <property type="evidence" value="ECO:0007669"/>
    <property type="project" value="InterPro"/>
</dbReference>
<dbReference type="PROSITE" id="PS01095">
    <property type="entry name" value="GH18_1"/>
    <property type="match status" value="1"/>
</dbReference>
<feature type="chain" id="PRO_5017969215" description="GH18 domain-containing protein" evidence="5">
    <location>
        <begin position="24"/>
        <end position="449"/>
    </location>
</feature>
<dbReference type="Gene3D" id="3.20.20.80">
    <property type="entry name" value="Glycosidases"/>
    <property type="match status" value="1"/>
</dbReference>
<keyword evidence="2 3" id="KW-0326">Glycosidase</keyword>
<dbReference type="PANTHER" id="PTHR46066:SF2">
    <property type="entry name" value="CHITINASE DOMAIN-CONTAINING PROTEIN 1"/>
    <property type="match status" value="1"/>
</dbReference>
<feature type="domain" description="GH18" evidence="6">
    <location>
        <begin position="148"/>
        <end position="449"/>
    </location>
</feature>
<dbReference type="Gene3D" id="3.10.50.10">
    <property type="match status" value="1"/>
</dbReference>
<dbReference type="InterPro" id="IPR011583">
    <property type="entry name" value="Chitinase_II/V-like_cat"/>
</dbReference>
<dbReference type="SMART" id="SM00636">
    <property type="entry name" value="Glyco_18"/>
    <property type="match status" value="1"/>
</dbReference>
<accession>A0A3G1KVA8</accession>
<evidence type="ECO:0000313" key="8">
    <source>
        <dbReference type="Proteomes" id="UP000323521"/>
    </source>
</evidence>
<dbReference type="InterPro" id="IPR017853">
    <property type="entry name" value="GH"/>
</dbReference>
<dbReference type="GO" id="GO:0004553">
    <property type="term" value="F:hydrolase activity, hydrolyzing O-glycosyl compounds"/>
    <property type="evidence" value="ECO:0007669"/>
    <property type="project" value="InterPro"/>
</dbReference>